<evidence type="ECO:0000256" key="1">
    <source>
        <dbReference type="ARBA" id="ARBA00004196"/>
    </source>
</evidence>
<evidence type="ECO:0000313" key="4">
    <source>
        <dbReference type="Proteomes" id="UP000199647"/>
    </source>
</evidence>
<accession>A0A1H9H1Q0</accession>
<evidence type="ECO:0000259" key="2">
    <source>
        <dbReference type="Pfam" id="PF07940"/>
    </source>
</evidence>
<dbReference type="Gene3D" id="2.70.98.70">
    <property type="match status" value="1"/>
</dbReference>
<proteinExistence type="predicted"/>
<dbReference type="InterPro" id="IPR008929">
    <property type="entry name" value="Chondroitin_lyas"/>
</dbReference>
<feature type="domain" description="Heparinase II/III-like C-terminal" evidence="2">
    <location>
        <begin position="358"/>
        <end position="591"/>
    </location>
</feature>
<reference evidence="3 4" key="1">
    <citation type="submission" date="2016-10" db="EMBL/GenBank/DDBJ databases">
        <authorList>
            <person name="de Groot N.N."/>
        </authorList>
    </citation>
    <scope>NUCLEOTIDE SEQUENCE [LARGE SCALE GENOMIC DNA]</scope>
    <source>
        <strain evidence="3 4">A52C2</strain>
    </source>
</reference>
<dbReference type="GO" id="GO:0016829">
    <property type="term" value="F:lyase activity"/>
    <property type="evidence" value="ECO:0007669"/>
    <property type="project" value="InterPro"/>
</dbReference>
<sequence length="598" mass="65375">MASSPPVSSARAENGRSRSDLLRAGARAGLFLANLREQGYPRSMSTFAPGERFRFALQRAGRFVPVGGVVEGLGHLRPGRSGGSQLLIAPPDLRTADPVLALDIYAGRFVFAGRAVETAGASPFEIEPPSEDWLRELHSFRWLRHLKAADTPLARSNARAITEDWIRIYRRGAPIVWDTDITAQRTLSFLAQSRLILDGADHEVYRRFVQTLVRHAVFLRTRIGTAKPGLPRLQAAIAIAMTGISLSGQARLARAGLDRLDQELKKQILPDGGHISRNPAILVQALIDLLPLRQALIARGELPSELLIGSIDRMMPMLRFFRHGDGAFAHFNGASSSSRDLVATVLSYDETLGMPISTASYSGFERVQHGESLLLVDAGAPPLPPFSTEAHAGTLSFEFSSRNQRIFINCGAPSARHLALRRAARLTAAHCTAVLADESSSEFAGPTADARIVSGPKVVTSKREGGKENRTALHLSHDGYVKRFGLIHRRGLRLAADGAMLEGTDQFAGPADAQIRIFELRFHLHHDIVATLEQDEDAMELATPDGTRWRFSANYPLELEESIEFSDVFPSRPTTQIVIAAETGAAPAVKWRLARIDE</sequence>
<dbReference type="Proteomes" id="UP000199647">
    <property type="component" value="Unassembled WGS sequence"/>
</dbReference>
<name>A0A1H9H1Q0_9HYPH</name>
<organism evidence="3 4">
    <name type="scientific">Faunimonas pinastri</name>
    <dbReference type="NCBI Taxonomy" id="1855383"/>
    <lineage>
        <taxon>Bacteria</taxon>
        <taxon>Pseudomonadati</taxon>
        <taxon>Pseudomonadota</taxon>
        <taxon>Alphaproteobacteria</taxon>
        <taxon>Hyphomicrobiales</taxon>
        <taxon>Afifellaceae</taxon>
        <taxon>Faunimonas</taxon>
    </lineage>
</organism>
<dbReference type="AlphaFoldDB" id="A0A1H9H1Q0"/>
<dbReference type="Gene3D" id="1.50.10.100">
    <property type="entry name" value="Chondroitin AC/alginate lyase"/>
    <property type="match status" value="1"/>
</dbReference>
<dbReference type="Pfam" id="PF07940">
    <property type="entry name" value="Hepar_II_III_C"/>
    <property type="match status" value="1"/>
</dbReference>
<gene>
    <name evidence="3" type="ORF">SAMN05216548_105219</name>
</gene>
<evidence type="ECO:0000313" key="3">
    <source>
        <dbReference type="EMBL" id="SEQ56281.1"/>
    </source>
</evidence>
<dbReference type="EMBL" id="FOFG01000005">
    <property type="protein sequence ID" value="SEQ56281.1"/>
    <property type="molecule type" value="Genomic_DNA"/>
</dbReference>
<dbReference type="STRING" id="1855383.SAMN05216548_105219"/>
<protein>
    <submittedName>
        <fullName evidence="3">Uncharacterized conserved protein, heparinase superfamily</fullName>
    </submittedName>
</protein>
<comment type="subcellular location">
    <subcellularLocation>
        <location evidence="1">Cell envelope</location>
    </subcellularLocation>
</comment>
<dbReference type="GO" id="GO:0030313">
    <property type="term" value="C:cell envelope"/>
    <property type="evidence" value="ECO:0007669"/>
    <property type="project" value="UniProtKB-SubCell"/>
</dbReference>
<dbReference type="InterPro" id="IPR012480">
    <property type="entry name" value="Hepar_II_III_C"/>
</dbReference>
<keyword evidence="4" id="KW-1185">Reference proteome</keyword>